<dbReference type="PANTHER" id="PTHR35567:SF1">
    <property type="entry name" value="CONSERVED FUNGAL PROTEIN (AFU_ORTHOLOGUE AFUA_1G14230)"/>
    <property type="match status" value="1"/>
</dbReference>
<evidence type="ECO:0000313" key="2">
    <source>
        <dbReference type="EMBL" id="KAJ7104396.1"/>
    </source>
</evidence>
<accession>A0AAD6Y0A4</accession>
<evidence type="ECO:0000313" key="3">
    <source>
        <dbReference type="Proteomes" id="UP001222325"/>
    </source>
</evidence>
<gene>
    <name evidence="2" type="ORF">B0H15DRAFT_809854</name>
</gene>
<organism evidence="2 3">
    <name type="scientific">Mycena belliarum</name>
    <dbReference type="NCBI Taxonomy" id="1033014"/>
    <lineage>
        <taxon>Eukaryota</taxon>
        <taxon>Fungi</taxon>
        <taxon>Dikarya</taxon>
        <taxon>Basidiomycota</taxon>
        <taxon>Agaricomycotina</taxon>
        <taxon>Agaricomycetes</taxon>
        <taxon>Agaricomycetidae</taxon>
        <taxon>Agaricales</taxon>
        <taxon>Marasmiineae</taxon>
        <taxon>Mycenaceae</taxon>
        <taxon>Mycena</taxon>
    </lineage>
</organism>
<dbReference type="Pfam" id="PF11937">
    <property type="entry name" value="DUF3455"/>
    <property type="match status" value="1"/>
</dbReference>
<dbReference type="PANTHER" id="PTHR35567">
    <property type="entry name" value="MALATE DEHYDROGENASE (AFU_ORTHOLOGUE AFUA_2G13800)"/>
    <property type="match status" value="1"/>
</dbReference>
<evidence type="ECO:0008006" key="4">
    <source>
        <dbReference type="Google" id="ProtNLM"/>
    </source>
</evidence>
<comment type="caution">
    <text evidence="2">The sequence shown here is derived from an EMBL/GenBank/DDBJ whole genome shotgun (WGS) entry which is preliminary data.</text>
</comment>
<keyword evidence="1" id="KW-0732">Signal</keyword>
<protein>
    <recommendedName>
        <fullName evidence="4">Malate dehydrogenase</fullName>
    </recommendedName>
</protein>
<name>A0AAD6Y0A4_9AGAR</name>
<evidence type="ECO:0000256" key="1">
    <source>
        <dbReference type="SAM" id="SignalP"/>
    </source>
</evidence>
<feature type="chain" id="PRO_5042228397" description="Malate dehydrogenase" evidence="1">
    <location>
        <begin position="20"/>
        <end position="237"/>
    </location>
</feature>
<dbReference type="InterPro" id="IPR021851">
    <property type="entry name" value="DUF3455"/>
</dbReference>
<reference evidence="2" key="1">
    <citation type="submission" date="2023-03" db="EMBL/GenBank/DDBJ databases">
        <title>Massive genome expansion in bonnet fungi (Mycena s.s.) driven by repeated elements and novel gene families across ecological guilds.</title>
        <authorList>
            <consortium name="Lawrence Berkeley National Laboratory"/>
            <person name="Harder C.B."/>
            <person name="Miyauchi S."/>
            <person name="Viragh M."/>
            <person name="Kuo A."/>
            <person name="Thoen E."/>
            <person name="Andreopoulos B."/>
            <person name="Lu D."/>
            <person name="Skrede I."/>
            <person name="Drula E."/>
            <person name="Henrissat B."/>
            <person name="Morin E."/>
            <person name="Kohler A."/>
            <person name="Barry K."/>
            <person name="LaButti K."/>
            <person name="Morin E."/>
            <person name="Salamov A."/>
            <person name="Lipzen A."/>
            <person name="Mereny Z."/>
            <person name="Hegedus B."/>
            <person name="Baldrian P."/>
            <person name="Stursova M."/>
            <person name="Weitz H."/>
            <person name="Taylor A."/>
            <person name="Grigoriev I.V."/>
            <person name="Nagy L.G."/>
            <person name="Martin F."/>
            <person name="Kauserud H."/>
        </authorList>
    </citation>
    <scope>NUCLEOTIDE SEQUENCE</scope>
    <source>
        <strain evidence="2">CBHHK173m</strain>
    </source>
</reference>
<sequence length="237" mass="24305">MFSFQLLSTLSSVALLVSAAPAFPGHAFPAFPKKGACKCDTSAANMNLPANQTQLVTPTTAPLYVALGVGIQNYTCSSTTLKYTSTGAVASLFDISCLDKTPAFKTVSNAAFTAWSTSKGSANTIGSKVGAANLLGFHYFVPAASGTGISPKWDFTSTGKNAGKADAFVIGAKTGGISAPAPANPSVDVDWLGLKNATGTLASKIYRVDTVNGQPPSSCVAGSADITVKYTAKYFLY</sequence>
<dbReference type="AlphaFoldDB" id="A0AAD6Y0A4"/>
<dbReference type="Proteomes" id="UP001222325">
    <property type="component" value="Unassembled WGS sequence"/>
</dbReference>
<feature type="signal peptide" evidence="1">
    <location>
        <begin position="1"/>
        <end position="19"/>
    </location>
</feature>
<proteinExistence type="predicted"/>
<keyword evidence="3" id="KW-1185">Reference proteome</keyword>
<dbReference type="EMBL" id="JARJCN010000001">
    <property type="protein sequence ID" value="KAJ7104396.1"/>
    <property type="molecule type" value="Genomic_DNA"/>
</dbReference>